<keyword evidence="3" id="KW-0408">Iron</keyword>
<protein>
    <submittedName>
        <fullName evidence="6">Radical SAM superfamily protein</fullName>
    </submittedName>
</protein>
<dbReference type="GO" id="GO:0046872">
    <property type="term" value="F:metal ion binding"/>
    <property type="evidence" value="ECO:0007669"/>
    <property type="project" value="UniProtKB-KW"/>
</dbReference>
<dbReference type="EMBL" id="FNVO01000041">
    <property type="protein sequence ID" value="SEG93867.1"/>
    <property type="molecule type" value="Genomic_DNA"/>
</dbReference>
<dbReference type="AlphaFoldDB" id="A0A1H6E846"/>
<keyword evidence="7" id="KW-1185">Reference proteome</keyword>
<dbReference type="PANTHER" id="PTHR11228">
    <property type="entry name" value="RADICAL SAM DOMAIN PROTEIN"/>
    <property type="match status" value="1"/>
</dbReference>
<dbReference type="SFLD" id="SFLDS00029">
    <property type="entry name" value="Radical_SAM"/>
    <property type="match status" value="1"/>
</dbReference>
<dbReference type="Pfam" id="PF04055">
    <property type="entry name" value="Radical_SAM"/>
    <property type="match status" value="1"/>
</dbReference>
<name>A0A1H6E846_9ACTN</name>
<dbReference type="InterPro" id="IPR007197">
    <property type="entry name" value="rSAM"/>
</dbReference>
<accession>A0A1H6E846</accession>
<reference evidence="7" key="1">
    <citation type="submission" date="2016-10" db="EMBL/GenBank/DDBJ databases">
        <authorList>
            <person name="Varghese N."/>
            <person name="Submissions S."/>
        </authorList>
    </citation>
    <scope>NUCLEOTIDE SEQUENCE [LARGE SCALE GENOMIC DNA]</scope>
    <source>
        <strain evidence="7">DSM 43163</strain>
    </source>
</reference>
<proteinExistence type="predicted"/>
<dbReference type="InterPro" id="IPR013785">
    <property type="entry name" value="Aldolase_TIM"/>
</dbReference>
<sequence length="315" mass="33466">MNTAIFAVARRRGVTLVHDPATGLTHRAARDLPGGRVSLRPDEVTSWPTVAPRDHEEDVPISVCWSPLVRCNLSCPHCLDDKEIREQSPAERVRIAELIGSAGVMGVDLSGGEPLLLGGLDVLADILTAAGCVVSVTTNGWHLRRRAPALTSHLDAVRVSLDGPTARLHDAWRGEGSFERAVDGVQAAVAAGLRVQIQTVLMASTCRNAQRLVDLAAGLGAGGVTFLQMLPIGEGRRLAHQEMIPDETAAELIQTLSVPRPLTVRMRAREDAGGFTVIRADGQIWRNDHPAASISTLRPLTATGDLALTGPDGSA</sequence>
<dbReference type="Proteomes" id="UP000236723">
    <property type="component" value="Unassembled WGS sequence"/>
</dbReference>
<feature type="domain" description="Radical SAM core" evidence="5">
    <location>
        <begin position="57"/>
        <end position="271"/>
    </location>
</feature>
<evidence type="ECO:0000259" key="5">
    <source>
        <dbReference type="PROSITE" id="PS51918"/>
    </source>
</evidence>
<evidence type="ECO:0000256" key="1">
    <source>
        <dbReference type="ARBA" id="ARBA00022691"/>
    </source>
</evidence>
<keyword evidence="4" id="KW-0411">Iron-sulfur</keyword>
<gene>
    <name evidence="6" type="ORF">SAMN04489712_14113</name>
</gene>
<dbReference type="InterPro" id="IPR050377">
    <property type="entry name" value="Radical_SAM_PqqE_MftC-like"/>
</dbReference>
<dbReference type="Gene3D" id="3.20.20.70">
    <property type="entry name" value="Aldolase class I"/>
    <property type="match status" value="1"/>
</dbReference>
<dbReference type="RefSeq" id="WP_103944717.1">
    <property type="nucleotide sequence ID" value="NZ_FNVO01000041.1"/>
</dbReference>
<dbReference type="PROSITE" id="PS51918">
    <property type="entry name" value="RADICAL_SAM"/>
    <property type="match status" value="1"/>
</dbReference>
<dbReference type="OrthoDB" id="9782387at2"/>
<dbReference type="SFLD" id="SFLDG01067">
    <property type="entry name" value="SPASM/twitch_domain_containing"/>
    <property type="match status" value="1"/>
</dbReference>
<organism evidence="6 7">
    <name type="scientific">Thermomonospora echinospora</name>
    <dbReference type="NCBI Taxonomy" id="1992"/>
    <lineage>
        <taxon>Bacteria</taxon>
        <taxon>Bacillati</taxon>
        <taxon>Actinomycetota</taxon>
        <taxon>Actinomycetes</taxon>
        <taxon>Streptosporangiales</taxon>
        <taxon>Thermomonosporaceae</taxon>
        <taxon>Thermomonospora</taxon>
    </lineage>
</organism>
<dbReference type="CDD" id="cd01335">
    <property type="entry name" value="Radical_SAM"/>
    <property type="match status" value="1"/>
</dbReference>
<dbReference type="SUPFAM" id="SSF102114">
    <property type="entry name" value="Radical SAM enzymes"/>
    <property type="match status" value="1"/>
</dbReference>
<evidence type="ECO:0000313" key="6">
    <source>
        <dbReference type="EMBL" id="SEG93867.1"/>
    </source>
</evidence>
<dbReference type="PANTHER" id="PTHR11228:SF7">
    <property type="entry name" value="PQQA PEPTIDE CYCLASE"/>
    <property type="match status" value="1"/>
</dbReference>
<evidence type="ECO:0000256" key="3">
    <source>
        <dbReference type="ARBA" id="ARBA00023004"/>
    </source>
</evidence>
<evidence type="ECO:0000256" key="4">
    <source>
        <dbReference type="ARBA" id="ARBA00023014"/>
    </source>
</evidence>
<evidence type="ECO:0000256" key="2">
    <source>
        <dbReference type="ARBA" id="ARBA00022723"/>
    </source>
</evidence>
<keyword evidence="2" id="KW-0479">Metal-binding</keyword>
<evidence type="ECO:0000313" key="7">
    <source>
        <dbReference type="Proteomes" id="UP000236723"/>
    </source>
</evidence>
<dbReference type="GO" id="GO:0003824">
    <property type="term" value="F:catalytic activity"/>
    <property type="evidence" value="ECO:0007669"/>
    <property type="project" value="InterPro"/>
</dbReference>
<dbReference type="InterPro" id="IPR058240">
    <property type="entry name" value="rSAM_sf"/>
</dbReference>
<keyword evidence="1" id="KW-0949">S-adenosyl-L-methionine</keyword>
<dbReference type="GO" id="GO:0051536">
    <property type="term" value="F:iron-sulfur cluster binding"/>
    <property type="evidence" value="ECO:0007669"/>
    <property type="project" value="UniProtKB-KW"/>
</dbReference>